<proteinExistence type="predicted"/>
<comment type="subcellular location">
    <subcellularLocation>
        <location evidence="1">Membrane</location>
    </subcellularLocation>
</comment>
<dbReference type="GO" id="GO:0016020">
    <property type="term" value="C:membrane"/>
    <property type="evidence" value="ECO:0007669"/>
    <property type="project" value="UniProtKB-SubCell"/>
</dbReference>
<feature type="coiled-coil region" evidence="5">
    <location>
        <begin position="203"/>
        <end position="230"/>
    </location>
</feature>
<evidence type="ECO:0000313" key="8">
    <source>
        <dbReference type="EMBL" id="SDX87628.1"/>
    </source>
</evidence>
<evidence type="ECO:0000256" key="5">
    <source>
        <dbReference type="SAM" id="Coils"/>
    </source>
</evidence>
<feature type="compositionally biased region" description="Basic and acidic residues" evidence="6">
    <location>
        <begin position="31"/>
        <end position="46"/>
    </location>
</feature>
<evidence type="ECO:0000313" key="9">
    <source>
        <dbReference type="Proteomes" id="UP000199286"/>
    </source>
</evidence>
<feature type="transmembrane region" description="Helical" evidence="7">
    <location>
        <begin position="166"/>
        <end position="187"/>
    </location>
</feature>
<evidence type="ECO:0000256" key="1">
    <source>
        <dbReference type="ARBA" id="ARBA00004370"/>
    </source>
</evidence>
<dbReference type="Gene3D" id="1.10.287.1490">
    <property type="match status" value="1"/>
</dbReference>
<keyword evidence="5" id="KW-0175">Coiled coil</keyword>
<name>A0A1H3FB86_9RHOB</name>
<evidence type="ECO:0008006" key="10">
    <source>
        <dbReference type="Google" id="ProtNLM"/>
    </source>
</evidence>
<accession>A0A1H3FB86</accession>
<keyword evidence="2 7" id="KW-0812">Transmembrane</keyword>
<dbReference type="Proteomes" id="UP000199286">
    <property type="component" value="Unassembled WGS sequence"/>
</dbReference>
<dbReference type="Pfam" id="PF09731">
    <property type="entry name" value="Mitofilin"/>
    <property type="match status" value="1"/>
</dbReference>
<protein>
    <recommendedName>
        <fullName evidence="10">Inner membrane protein</fullName>
    </recommendedName>
</protein>
<feature type="coiled-coil region" evidence="5">
    <location>
        <begin position="257"/>
        <end position="322"/>
    </location>
</feature>
<dbReference type="OrthoDB" id="7659420at2"/>
<evidence type="ECO:0000256" key="4">
    <source>
        <dbReference type="ARBA" id="ARBA00023136"/>
    </source>
</evidence>
<evidence type="ECO:0000256" key="7">
    <source>
        <dbReference type="SAM" id="Phobius"/>
    </source>
</evidence>
<organism evidence="8 9">
    <name type="scientific">Citreimonas salinaria</name>
    <dbReference type="NCBI Taxonomy" id="321339"/>
    <lineage>
        <taxon>Bacteria</taxon>
        <taxon>Pseudomonadati</taxon>
        <taxon>Pseudomonadota</taxon>
        <taxon>Alphaproteobacteria</taxon>
        <taxon>Rhodobacterales</taxon>
        <taxon>Roseobacteraceae</taxon>
        <taxon>Citreimonas</taxon>
    </lineage>
</organism>
<keyword evidence="4 7" id="KW-0472">Membrane</keyword>
<reference evidence="8 9" key="1">
    <citation type="submission" date="2016-10" db="EMBL/GenBank/DDBJ databases">
        <authorList>
            <person name="de Groot N.N."/>
        </authorList>
    </citation>
    <scope>NUCLEOTIDE SEQUENCE [LARGE SCALE GENOMIC DNA]</scope>
    <source>
        <strain evidence="8 9">DSM 26880</strain>
    </source>
</reference>
<dbReference type="STRING" id="321339.SAMN05444340_101286"/>
<dbReference type="AlphaFoldDB" id="A0A1H3FB86"/>
<dbReference type="EMBL" id="FNPF01000001">
    <property type="protein sequence ID" value="SDX87628.1"/>
    <property type="molecule type" value="Genomic_DNA"/>
</dbReference>
<feature type="region of interest" description="Disordered" evidence="6">
    <location>
        <begin position="1"/>
        <end position="150"/>
    </location>
</feature>
<evidence type="ECO:0000256" key="6">
    <source>
        <dbReference type="SAM" id="MobiDB-lite"/>
    </source>
</evidence>
<evidence type="ECO:0000256" key="2">
    <source>
        <dbReference type="ARBA" id="ARBA00022692"/>
    </source>
</evidence>
<dbReference type="RefSeq" id="WP_089878062.1">
    <property type="nucleotide sequence ID" value="NZ_FNPF01000001.1"/>
</dbReference>
<keyword evidence="3 7" id="KW-1133">Transmembrane helix</keyword>
<keyword evidence="9" id="KW-1185">Reference proteome</keyword>
<evidence type="ECO:0000256" key="3">
    <source>
        <dbReference type="ARBA" id="ARBA00022989"/>
    </source>
</evidence>
<sequence length="494" mass="51696">MAKSKNDPDRGDETAKDAAPNDTYGLAPIDDGEHPAAESPDRHSEDGPPGDVGTDAPVDEYGITPAEGRGAEALGGDLSADTAAEDTLPLGADTLGASDETIGAWDNTLPPAGGSRNTSEDTLGATDDTPLAAAGDDSLPPEATPAAALGDPVPVRETVVKHKGGFVPMVLGGIVAAALGFAAARYGEGGLPFMPAPEPDPFIAETESRLTQQDERVAGLDERLQEMQGALDQIDVDSVVGAVDALVPRIDTLAEGQQTLIERLDALEARMTQLEKQPMEQAVSPEAIAAYESELASLRDSLEAQRAEVERSRAEIESIAQTARQSEESAARQAQLAEQRATLAELIAALQAGRFYEEPLNALLESGVAVPTALTEVDEEGIPTPAQLVAEYPDAARDALRAARVEEDTAGGVRAFLRNQLGARSVTPQLGDDADAILSRAEAAVRRGNLEQALAEIEKLPEPAQAEMADWVAMARTRAEALDAASGLSRELNE</sequence>
<gene>
    <name evidence="8" type="ORF">SAMN05444340_101286</name>
</gene>
<feature type="compositionally biased region" description="Basic and acidic residues" evidence="6">
    <location>
        <begin position="1"/>
        <end position="16"/>
    </location>
</feature>
<dbReference type="InterPro" id="IPR019133">
    <property type="entry name" value="MIC60"/>
</dbReference>